<protein>
    <recommendedName>
        <fullName evidence="1">VWFA domain-containing protein</fullName>
    </recommendedName>
</protein>
<gene>
    <name evidence="2" type="ORF">PLOB_00042425</name>
</gene>
<dbReference type="PRINTS" id="PR00453">
    <property type="entry name" value="VWFADOMAIN"/>
</dbReference>
<dbReference type="Pfam" id="PF00092">
    <property type="entry name" value="VWA"/>
    <property type="match status" value="1"/>
</dbReference>
<dbReference type="InterPro" id="IPR002035">
    <property type="entry name" value="VWF_A"/>
</dbReference>
<reference evidence="2 3" key="1">
    <citation type="submission" date="2022-05" db="EMBL/GenBank/DDBJ databases">
        <authorList>
            <consortium name="Genoscope - CEA"/>
            <person name="William W."/>
        </authorList>
    </citation>
    <scope>NUCLEOTIDE SEQUENCE [LARGE SCALE GENOMIC DNA]</scope>
</reference>
<feature type="non-terminal residue" evidence="2">
    <location>
        <position position="1"/>
    </location>
</feature>
<keyword evidence="3" id="KW-1185">Reference proteome</keyword>
<dbReference type="Gene3D" id="3.40.50.410">
    <property type="entry name" value="von Willebrand factor, type A domain"/>
    <property type="match status" value="1"/>
</dbReference>
<proteinExistence type="predicted"/>
<dbReference type="PANTHER" id="PTHR24020">
    <property type="entry name" value="COLLAGEN ALPHA"/>
    <property type="match status" value="1"/>
</dbReference>
<dbReference type="InterPro" id="IPR036465">
    <property type="entry name" value="vWFA_dom_sf"/>
</dbReference>
<evidence type="ECO:0000313" key="3">
    <source>
        <dbReference type="Proteomes" id="UP001159405"/>
    </source>
</evidence>
<name>A0ABN8PF71_9CNID</name>
<sequence>VAFRFKRSISIIYDIYTLDHFIELVEKIERHTNTSSDTLEQIVNYVRQLGYNNDLFNILCGQANPLPDGVLNSEEKRVLTEMVTYSFDDNSNREGGVVLSPDGETIAMGHVITGICAGLVRDQSMSLNKWTAGAPLLVDNLYTATIAYDLAVSALVSSNSGSSNLGPSGFWSPNMKCPKDYQLNQGRVSKATDAQILGDIDGFLLGYGVPAWKGKGVRLGQLLRMYYGSGILYDTSYAKCRRKAKFKELVDIEDEVLLGQIEGFAHAYYKKYTSKLTNVKENDISNIARNVNDKFYLYLDKEIGNTTCTDEDQDDCEIPANIVFLMDESGSILGGNYEKEKKFVRNIIDAFDISPVQSRVAIIEYSTSPTLAVALDNYGSKTRLMCAVDTLQYNGGKTYTGKALEVAHHNVLRPAIDNPVSEKETVQIVILLTDGKSNDRDKTALDRAVKNLKNDIPDLTIIAVGVGAYNRNELKFIATDGKRHVFTAKSFDKLLELVKALRRKACSAPVYMGLNFTNTGDTTEVVAFVSPNKARFFTLSAEHFFGVEKIYIDIIPQYGTVSVYASRITDAPGPDNYTQKVGPAGEGDDLQIEFTDLCAGYNSSETCPPINIGIYGEASSLTCAERDCNLPNQIKFRIRRGELCQYHF</sequence>
<dbReference type="SMART" id="SM00327">
    <property type="entry name" value="VWA"/>
    <property type="match status" value="1"/>
</dbReference>
<evidence type="ECO:0000259" key="1">
    <source>
        <dbReference type="PROSITE" id="PS50234"/>
    </source>
</evidence>
<feature type="domain" description="VWFA" evidence="1">
    <location>
        <begin position="321"/>
        <end position="501"/>
    </location>
</feature>
<dbReference type="SUPFAM" id="SSF53300">
    <property type="entry name" value="vWA-like"/>
    <property type="match status" value="1"/>
</dbReference>
<accession>A0ABN8PF71</accession>
<evidence type="ECO:0000313" key="2">
    <source>
        <dbReference type="EMBL" id="CAH3142561.1"/>
    </source>
</evidence>
<dbReference type="Proteomes" id="UP001159405">
    <property type="component" value="Unassembled WGS sequence"/>
</dbReference>
<dbReference type="PANTHER" id="PTHR24020:SF20">
    <property type="entry name" value="PH DOMAIN-CONTAINING PROTEIN"/>
    <property type="match status" value="1"/>
</dbReference>
<dbReference type="PROSITE" id="PS50234">
    <property type="entry name" value="VWFA"/>
    <property type="match status" value="1"/>
</dbReference>
<comment type="caution">
    <text evidence="2">The sequence shown here is derived from an EMBL/GenBank/DDBJ whole genome shotgun (WGS) entry which is preliminary data.</text>
</comment>
<dbReference type="EMBL" id="CALNXK010000069">
    <property type="protein sequence ID" value="CAH3142561.1"/>
    <property type="molecule type" value="Genomic_DNA"/>
</dbReference>
<dbReference type="InterPro" id="IPR050525">
    <property type="entry name" value="ECM_Assembly_Org"/>
</dbReference>
<organism evidence="2 3">
    <name type="scientific">Porites lobata</name>
    <dbReference type="NCBI Taxonomy" id="104759"/>
    <lineage>
        <taxon>Eukaryota</taxon>
        <taxon>Metazoa</taxon>
        <taxon>Cnidaria</taxon>
        <taxon>Anthozoa</taxon>
        <taxon>Hexacorallia</taxon>
        <taxon>Scleractinia</taxon>
        <taxon>Fungiina</taxon>
        <taxon>Poritidae</taxon>
        <taxon>Porites</taxon>
    </lineage>
</organism>